<keyword evidence="5 7" id="KW-1133">Transmembrane helix</keyword>
<dbReference type="Proteomes" id="UP001205185">
    <property type="component" value="Unassembled WGS sequence"/>
</dbReference>
<evidence type="ECO:0000256" key="4">
    <source>
        <dbReference type="ARBA" id="ARBA00022692"/>
    </source>
</evidence>
<dbReference type="InterPro" id="IPR032808">
    <property type="entry name" value="DoxX"/>
</dbReference>
<organism evidence="8 9">
    <name type="scientific">Actinokineospora diospyrosa</name>
    <dbReference type="NCBI Taxonomy" id="103728"/>
    <lineage>
        <taxon>Bacteria</taxon>
        <taxon>Bacillati</taxon>
        <taxon>Actinomycetota</taxon>
        <taxon>Actinomycetes</taxon>
        <taxon>Pseudonocardiales</taxon>
        <taxon>Pseudonocardiaceae</taxon>
        <taxon>Actinokineospora</taxon>
    </lineage>
</organism>
<comment type="subcellular location">
    <subcellularLocation>
        <location evidence="1">Cell membrane</location>
        <topology evidence="1">Multi-pass membrane protein</topology>
    </subcellularLocation>
</comment>
<proteinExistence type="inferred from homology"/>
<keyword evidence="4 7" id="KW-0812">Transmembrane</keyword>
<dbReference type="PANTHER" id="PTHR33452:SF4">
    <property type="entry name" value="BLL4328 PROTEIN"/>
    <property type="match status" value="1"/>
</dbReference>
<evidence type="ECO:0000256" key="6">
    <source>
        <dbReference type="ARBA" id="ARBA00023136"/>
    </source>
</evidence>
<gene>
    <name evidence="8" type="ORF">LV75_002922</name>
</gene>
<evidence type="ECO:0000313" key="8">
    <source>
        <dbReference type="EMBL" id="MCP2270421.1"/>
    </source>
</evidence>
<keyword evidence="9" id="KW-1185">Reference proteome</keyword>
<evidence type="ECO:0000313" key="9">
    <source>
        <dbReference type="Proteomes" id="UP001205185"/>
    </source>
</evidence>
<reference evidence="8 9" key="1">
    <citation type="submission" date="2022-06" db="EMBL/GenBank/DDBJ databases">
        <title>Genomic Encyclopedia of Archaeal and Bacterial Type Strains, Phase II (KMG-II): from individual species to whole genera.</title>
        <authorList>
            <person name="Goeker M."/>
        </authorList>
    </citation>
    <scope>NUCLEOTIDE SEQUENCE [LARGE SCALE GENOMIC DNA]</scope>
    <source>
        <strain evidence="8 9">DSM 44255</strain>
    </source>
</reference>
<dbReference type="PANTHER" id="PTHR33452">
    <property type="entry name" value="OXIDOREDUCTASE CATD-RELATED"/>
    <property type="match status" value="1"/>
</dbReference>
<evidence type="ECO:0000256" key="2">
    <source>
        <dbReference type="ARBA" id="ARBA00006679"/>
    </source>
</evidence>
<feature type="transmembrane region" description="Helical" evidence="7">
    <location>
        <begin position="52"/>
        <end position="69"/>
    </location>
</feature>
<keyword evidence="6 7" id="KW-0472">Membrane</keyword>
<evidence type="ECO:0000256" key="1">
    <source>
        <dbReference type="ARBA" id="ARBA00004651"/>
    </source>
</evidence>
<dbReference type="Pfam" id="PF07681">
    <property type="entry name" value="DoxX"/>
    <property type="match status" value="1"/>
</dbReference>
<comment type="caution">
    <text evidence="8">The sequence shown here is derived from an EMBL/GenBank/DDBJ whole genome shotgun (WGS) entry which is preliminary data.</text>
</comment>
<evidence type="ECO:0000256" key="7">
    <source>
        <dbReference type="SAM" id="Phobius"/>
    </source>
</evidence>
<evidence type="ECO:0000256" key="5">
    <source>
        <dbReference type="ARBA" id="ARBA00022989"/>
    </source>
</evidence>
<dbReference type="EMBL" id="JAMTCO010000007">
    <property type="protein sequence ID" value="MCP2270421.1"/>
    <property type="molecule type" value="Genomic_DNA"/>
</dbReference>
<sequence length="145" mass="15687">MDLFDRTRDHVLALFRIVIGFIFALHGAATLFDVLTGPRGGKVPEFAAWPSWWAAAIQLVGGTLVVLGLGTRYAALLCSGSMAYAYFTVHQGNALFPIENGGEIPALFAWSFLLIAVFGPGKWAIDELFSRSRRSDSQHSEAAAA</sequence>
<comment type="similarity">
    <text evidence="2">Belongs to the DoxX family.</text>
</comment>
<evidence type="ECO:0000256" key="3">
    <source>
        <dbReference type="ARBA" id="ARBA00022475"/>
    </source>
</evidence>
<accession>A0ABT1IDH6</accession>
<dbReference type="InterPro" id="IPR051907">
    <property type="entry name" value="DoxX-like_oxidoreductase"/>
</dbReference>
<dbReference type="RefSeq" id="WP_253887394.1">
    <property type="nucleotide sequence ID" value="NZ_BAAAVB010000009.1"/>
</dbReference>
<keyword evidence="3" id="KW-1003">Cell membrane</keyword>
<feature type="transmembrane region" description="Helical" evidence="7">
    <location>
        <begin position="12"/>
        <end position="32"/>
    </location>
</feature>
<protein>
    <submittedName>
        <fullName evidence="8">Oxidoreductase</fullName>
    </submittedName>
</protein>
<name>A0ABT1IDH6_9PSEU</name>